<comment type="subcellular location">
    <subcellularLocation>
        <location evidence="1">Cell membrane</location>
        <topology evidence="1">Multi-pass membrane protein</topology>
    </subcellularLocation>
</comment>
<dbReference type="GO" id="GO:0044341">
    <property type="term" value="P:sodium-dependent phosphate transport"/>
    <property type="evidence" value="ECO:0007669"/>
    <property type="project" value="InterPro"/>
</dbReference>
<dbReference type="Pfam" id="PF02690">
    <property type="entry name" value="Na_Pi_cotrans"/>
    <property type="match status" value="2"/>
</dbReference>
<feature type="transmembrane region" description="Helical" evidence="6">
    <location>
        <begin position="305"/>
        <end position="327"/>
    </location>
</feature>
<dbReference type="RefSeq" id="WP_123096131.1">
    <property type="nucleotide sequence ID" value="NZ_RIZG01000007.1"/>
</dbReference>
<dbReference type="InterPro" id="IPR003841">
    <property type="entry name" value="Na/Pi_transpt"/>
</dbReference>
<reference evidence="7 8" key="1">
    <citation type="journal article" date="2012" name="Int. J. Syst. Evol. Microbiol.">
        <title>Marinomonas hwangdonensis sp. nov., isolated from seawater.</title>
        <authorList>
            <person name="Jung Y.T."/>
            <person name="Oh T.K."/>
            <person name="Yoon J.H."/>
        </authorList>
    </citation>
    <scope>NUCLEOTIDE SEQUENCE [LARGE SCALE GENOMIC DNA]</scope>
    <source>
        <strain evidence="7 8">HDW-15</strain>
    </source>
</reference>
<keyword evidence="3 6" id="KW-0812">Transmembrane</keyword>
<gene>
    <name evidence="7" type="ORF">EBI00_11765</name>
</gene>
<proteinExistence type="predicted"/>
<dbReference type="GO" id="GO:0005436">
    <property type="term" value="F:sodium:phosphate symporter activity"/>
    <property type="evidence" value="ECO:0007669"/>
    <property type="project" value="InterPro"/>
</dbReference>
<dbReference type="PANTHER" id="PTHR10010:SF46">
    <property type="entry name" value="SODIUM-DEPENDENT PHOSPHATE TRANSPORT PROTEIN 2B"/>
    <property type="match status" value="1"/>
</dbReference>
<dbReference type="AlphaFoldDB" id="A0A3M8Q0E1"/>
<evidence type="ECO:0000313" key="7">
    <source>
        <dbReference type="EMBL" id="RNF49607.1"/>
    </source>
</evidence>
<feature type="transmembrane region" description="Helical" evidence="6">
    <location>
        <begin position="235"/>
        <end position="254"/>
    </location>
</feature>
<feature type="transmembrane region" description="Helical" evidence="6">
    <location>
        <begin position="152"/>
        <end position="170"/>
    </location>
</feature>
<evidence type="ECO:0000256" key="4">
    <source>
        <dbReference type="ARBA" id="ARBA00022989"/>
    </source>
</evidence>
<comment type="caution">
    <text evidence="7">The sequence shown here is derived from an EMBL/GenBank/DDBJ whole genome shotgun (WGS) entry which is preliminary data.</text>
</comment>
<evidence type="ECO:0000256" key="5">
    <source>
        <dbReference type="ARBA" id="ARBA00023136"/>
    </source>
</evidence>
<evidence type="ECO:0000256" key="6">
    <source>
        <dbReference type="SAM" id="Phobius"/>
    </source>
</evidence>
<dbReference type="NCBIfam" id="NF037997">
    <property type="entry name" value="Na_Pi_symport"/>
    <property type="match status" value="1"/>
</dbReference>
<dbReference type="GO" id="GO:0005886">
    <property type="term" value="C:plasma membrane"/>
    <property type="evidence" value="ECO:0007669"/>
    <property type="project" value="UniProtKB-SubCell"/>
</dbReference>
<dbReference type="OrthoDB" id="9763003at2"/>
<keyword evidence="4 6" id="KW-1133">Transmembrane helix</keyword>
<sequence length="601" mass="65412">MRRLLFPVVLVVLAVGLWLSNDLVEIAAGIALFMFGMSCLENGFNAFTGGTLEGILRKSTNTKFKSICFGAASTTLMQSSSLVSLITISFVSAELISLVAGIGIIMGANIGTTTGAWLIAGLGLKVDIAAYAMPMLIFGVILVMQKPKLRKASGYLLLGTGFLFLGIHYMKDGFAAFQNSFDLSQYSIEGLLGILIFTLIGMLITVVMQSSHATLLIIISALAAGQVSYENAIALAIGANLGSTITAILGAIAANLGGRRLAGAHIIFNIVTAVVSIALIDYLIMLVDLLAKGLGIAPNDYLLKLALFHTLFNVMGVLLLAPFMSYIERFLIRFIRSAPTSIEQPLYLQASALQTPLTAVTAVHKEVLHLFDNAYGLLAHGLSLSRKTIDSDESLTEAVHNTRRIVQLDVDDAYEDKIKSLHSEIISFIGKAQVRETPHQSSEALYALRLASRHIVVAVKGMKHLHKNVSRYGISTNPAIRERYDHIRLRLAKLLRELRLLTEQADHSSSDVMALSLDALKVSQEKMSQTLLDELDDMIRHQRISASVATSIMNDDTYVNDIANSLLQAVRVLLTHHHHSATQHMQLNDAEIQQLAESPKE</sequence>
<feature type="transmembrane region" description="Helical" evidence="6">
    <location>
        <begin position="82"/>
        <end position="108"/>
    </location>
</feature>
<accession>A0A3M8Q0E1</accession>
<organism evidence="7 8">
    <name type="scientific">Marinomonas hwangdonensis</name>
    <dbReference type="NCBI Taxonomy" id="1053647"/>
    <lineage>
        <taxon>Bacteria</taxon>
        <taxon>Pseudomonadati</taxon>
        <taxon>Pseudomonadota</taxon>
        <taxon>Gammaproteobacteria</taxon>
        <taxon>Oceanospirillales</taxon>
        <taxon>Oceanospirillaceae</taxon>
        <taxon>Marinomonas</taxon>
    </lineage>
</organism>
<feature type="transmembrane region" description="Helical" evidence="6">
    <location>
        <begin position="190"/>
        <end position="208"/>
    </location>
</feature>
<dbReference type="EMBL" id="RIZG01000007">
    <property type="protein sequence ID" value="RNF49607.1"/>
    <property type="molecule type" value="Genomic_DNA"/>
</dbReference>
<feature type="transmembrane region" description="Helical" evidence="6">
    <location>
        <begin position="128"/>
        <end position="145"/>
    </location>
</feature>
<evidence type="ECO:0000256" key="1">
    <source>
        <dbReference type="ARBA" id="ARBA00004651"/>
    </source>
</evidence>
<keyword evidence="8" id="KW-1185">Reference proteome</keyword>
<evidence type="ECO:0000313" key="8">
    <source>
        <dbReference type="Proteomes" id="UP000280507"/>
    </source>
</evidence>
<name>A0A3M8Q0E1_9GAMM</name>
<keyword evidence="5 6" id="KW-0472">Membrane</keyword>
<dbReference type="PANTHER" id="PTHR10010">
    <property type="entry name" value="SOLUTE CARRIER FAMILY 34 SODIUM PHOSPHATE , MEMBER 2-RELATED"/>
    <property type="match status" value="1"/>
</dbReference>
<keyword evidence="2" id="KW-1003">Cell membrane</keyword>
<dbReference type="Proteomes" id="UP000280507">
    <property type="component" value="Unassembled WGS sequence"/>
</dbReference>
<feature type="transmembrane region" description="Helical" evidence="6">
    <location>
        <begin position="266"/>
        <end position="285"/>
    </location>
</feature>
<feature type="transmembrane region" description="Helical" evidence="6">
    <location>
        <begin position="213"/>
        <end position="229"/>
    </location>
</feature>
<protein>
    <submittedName>
        <fullName evidence="7">Na/Pi cotransporter family protein</fullName>
    </submittedName>
</protein>
<evidence type="ECO:0000256" key="2">
    <source>
        <dbReference type="ARBA" id="ARBA00022475"/>
    </source>
</evidence>
<evidence type="ECO:0000256" key="3">
    <source>
        <dbReference type="ARBA" id="ARBA00022692"/>
    </source>
</evidence>